<dbReference type="CDD" id="cd03225">
    <property type="entry name" value="ABC_cobalt_CbiO_domain1"/>
    <property type="match status" value="2"/>
</dbReference>
<keyword evidence="2" id="KW-0813">Transport</keyword>
<name>A0A7X9YIJ0_9ACTN</name>
<gene>
    <name evidence="6" type="ORF">HF320_02640</name>
</gene>
<dbReference type="PANTHER" id="PTHR43553:SF24">
    <property type="entry name" value="ENERGY-COUPLING FACTOR TRANSPORTER ATP-BINDING PROTEIN ECFA1"/>
    <property type="match status" value="1"/>
</dbReference>
<dbReference type="InterPro" id="IPR003593">
    <property type="entry name" value="AAA+_ATPase"/>
</dbReference>
<dbReference type="InterPro" id="IPR050095">
    <property type="entry name" value="ECF_ABC_transporter_ATP-bd"/>
</dbReference>
<dbReference type="InterPro" id="IPR015856">
    <property type="entry name" value="ABC_transpr_CbiO/EcfA_su"/>
</dbReference>
<protein>
    <submittedName>
        <fullName evidence="6">ATP-binding cassette domain-containing protein</fullName>
    </submittedName>
</protein>
<proteinExistence type="inferred from homology"/>
<accession>A0A7X9YIJ0</accession>
<dbReference type="GO" id="GO:0042626">
    <property type="term" value="F:ATPase-coupled transmembrane transporter activity"/>
    <property type="evidence" value="ECO:0007669"/>
    <property type="project" value="TreeGrafter"/>
</dbReference>
<dbReference type="SUPFAM" id="SSF52540">
    <property type="entry name" value="P-loop containing nucleoside triphosphate hydrolases"/>
    <property type="match status" value="2"/>
</dbReference>
<sequence length="564" mass="60276">MLEVRHAAVSLGDTGGSRFALHDISLSVAPGQIVSLVGSNGSGKSTLAALMCAVRLSHEGMVVVDGFDPAADEHSRLEVRRLVGLVRQNPLDQIVSTLVFDEVAFGPRNLGLPELQVRQRVMEALEQCGLAGFERRDTTALSGGEQQRLALAGVLAMHPRYLVLDEATSMLDSAIRSSFRTLVFQLAREQGIGVVQITHEPQEVLSSDRVVLMHDGELGWEGTPLELLRHEGDLPGDPLRDSGFVRALRAAMRLGFKPGASVTPNTIKEWLILALESRAIRKTDVLSVIEACRARAHSYERGPAPEQPGIVAEHIVHSYEPGNPVLNDVSLEAPAGTVTLLAGASGGGKSTLSTILAGLVKPDSGAVRICGARLTPGVCGMSFQRPENQLFLNSAYDEIALAPRCAHLDAADVDKAVRHAARLVGLSDEQLDFYPYALSGGQRRRVAIASVLSIGAKGYLFDEPTAGFDVQGRHDMHRLVRELANAGAPVVVVSHDLEEWLAVADRVALLSCGSMLWQGDAAEVCCHFELFERAGIKAPENVVLAQALSDALQASSEAGEGNAH</sequence>
<dbReference type="GO" id="GO:0043190">
    <property type="term" value="C:ATP-binding cassette (ABC) transporter complex"/>
    <property type="evidence" value="ECO:0007669"/>
    <property type="project" value="TreeGrafter"/>
</dbReference>
<dbReference type="SMART" id="SM00382">
    <property type="entry name" value="AAA"/>
    <property type="match status" value="2"/>
</dbReference>
<evidence type="ECO:0000259" key="5">
    <source>
        <dbReference type="PROSITE" id="PS50893"/>
    </source>
</evidence>
<keyword evidence="7" id="KW-1185">Reference proteome</keyword>
<evidence type="ECO:0000313" key="7">
    <source>
        <dbReference type="Proteomes" id="UP000546970"/>
    </source>
</evidence>
<dbReference type="GO" id="GO:0005524">
    <property type="term" value="F:ATP binding"/>
    <property type="evidence" value="ECO:0007669"/>
    <property type="project" value="UniProtKB-KW"/>
</dbReference>
<keyword evidence="3" id="KW-0547">Nucleotide-binding</keyword>
<evidence type="ECO:0000256" key="1">
    <source>
        <dbReference type="ARBA" id="ARBA00005417"/>
    </source>
</evidence>
<reference evidence="6 7" key="1">
    <citation type="submission" date="2020-04" db="EMBL/GenBank/DDBJ databases">
        <title>Collinsella sp. KGMB02528 nov., an anaerobic actinobacterium isolated from human feces.</title>
        <authorList>
            <person name="Han K.-I."/>
            <person name="Eom M.K."/>
            <person name="Kim J.-S."/>
            <person name="Lee K.C."/>
            <person name="Suh M.K."/>
            <person name="Park S.-H."/>
            <person name="Lee J.H."/>
            <person name="Kang S.W."/>
            <person name="Park J.-E."/>
            <person name="Oh B.S."/>
            <person name="Yu S.Y."/>
            <person name="Choi S.-H."/>
            <person name="Lee D.H."/>
            <person name="Yoon H."/>
            <person name="Kim B.-Y."/>
            <person name="Lee J.H."/>
            <person name="Lee J.-S."/>
        </authorList>
    </citation>
    <scope>NUCLEOTIDE SEQUENCE [LARGE SCALE GENOMIC DNA]</scope>
    <source>
        <strain evidence="6 7">KGMB02528</strain>
    </source>
</reference>
<dbReference type="InterPro" id="IPR027417">
    <property type="entry name" value="P-loop_NTPase"/>
</dbReference>
<dbReference type="PROSITE" id="PS00211">
    <property type="entry name" value="ABC_TRANSPORTER_1"/>
    <property type="match status" value="2"/>
</dbReference>
<dbReference type="PROSITE" id="PS50893">
    <property type="entry name" value="ABC_TRANSPORTER_2"/>
    <property type="match status" value="2"/>
</dbReference>
<comment type="similarity">
    <text evidence="1">Belongs to the ABC transporter superfamily.</text>
</comment>
<dbReference type="InterPro" id="IPR017871">
    <property type="entry name" value="ABC_transporter-like_CS"/>
</dbReference>
<dbReference type="PANTHER" id="PTHR43553">
    <property type="entry name" value="HEAVY METAL TRANSPORTER"/>
    <property type="match status" value="1"/>
</dbReference>
<dbReference type="AlphaFoldDB" id="A0A7X9YIJ0"/>
<comment type="caution">
    <text evidence="6">The sequence shown here is derived from an EMBL/GenBank/DDBJ whole genome shotgun (WGS) entry which is preliminary data.</text>
</comment>
<dbReference type="RefSeq" id="WP_169276903.1">
    <property type="nucleotide sequence ID" value="NZ_JABBCP010000001.1"/>
</dbReference>
<dbReference type="Pfam" id="PF00005">
    <property type="entry name" value="ABC_tran"/>
    <property type="match status" value="2"/>
</dbReference>
<organism evidence="6 7">
    <name type="scientific">Collinsella acetigenes</name>
    <dbReference type="NCBI Taxonomy" id="2713419"/>
    <lineage>
        <taxon>Bacteria</taxon>
        <taxon>Bacillati</taxon>
        <taxon>Actinomycetota</taxon>
        <taxon>Coriobacteriia</taxon>
        <taxon>Coriobacteriales</taxon>
        <taxon>Coriobacteriaceae</taxon>
        <taxon>Collinsella</taxon>
    </lineage>
</organism>
<feature type="domain" description="ABC transporter" evidence="5">
    <location>
        <begin position="310"/>
        <end position="537"/>
    </location>
</feature>
<dbReference type="NCBIfam" id="NF010167">
    <property type="entry name" value="PRK13648.1"/>
    <property type="match status" value="2"/>
</dbReference>
<dbReference type="EMBL" id="JABBCP010000001">
    <property type="protein sequence ID" value="NMF55233.1"/>
    <property type="molecule type" value="Genomic_DNA"/>
</dbReference>
<evidence type="ECO:0000313" key="6">
    <source>
        <dbReference type="EMBL" id="NMF55233.1"/>
    </source>
</evidence>
<dbReference type="Proteomes" id="UP000546970">
    <property type="component" value="Unassembled WGS sequence"/>
</dbReference>
<evidence type="ECO:0000256" key="3">
    <source>
        <dbReference type="ARBA" id="ARBA00022741"/>
    </source>
</evidence>
<dbReference type="InterPro" id="IPR003439">
    <property type="entry name" value="ABC_transporter-like_ATP-bd"/>
</dbReference>
<dbReference type="GO" id="GO:0016887">
    <property type="term" value="F:ATP hydrolysis activity"/>
    <property type="evidence" value="ECO:0007669"/>
    <property type="project" value="InterPro"/>
</dbReference>
<keyword evidence="4 6" id="KW-0067">ATP-binding</keyword>
<dbReference type="Gene3D" id="3.40.50.300">
    <property type="entry name" value="P-loop containing nucleotide triphosphate hydrolases"/>
    <property type="match status" value="2"/>
</dbReference>
<evidence type="ECO:0000256" key="2">
    <source>
        <dbReference type="ARBA" id="ARBA00022448"/>
    </source>
</evidence>
<feature type="domain" description="ABC transporter" evidence="5">
    <location>
        <begin position="4"/>
        <end position="240"/>
    </location>
</feature>
<evidence type="ECO:0000256" key="4">
    <source>
        <dbReference type="ARBA" id="ARBA00022840"/>
    </source>
</evidence>